<organism evidence="12 13">
    <name type="scientific">Panagrellus redivivus</name>
    <name type="common">Microworm</name>
    <dbReference type="NCBI Taxonomy" id="6233"/>
    <lineage>
        <taxon>Eukaryota</taxon>
        <taxon>Metazoa</taxon>
        <taxon>Ecdysozoa</taxon>
        <taxon>Nematoda</taxon>
        <taxon>Chromadorea</taxon>
        <taxon>Rhabditida</taxon>
        <taxon>Tylenchina</taxon>
        <taxon>Panagrolaimomorpha</taxon>
        <taxon>Panagrolaimoidea</taxon>
        <taxon>Panagrolaimidae</taxon>
        <taxon>Panagrellus</taxon>
    </lineage>
</organism>
<accession>A0A7E4US78</accession>
<dbReference type="SUPFAM" id="SSF53474">
    <property type="entry name" value="alpha/beta-Hydrolases"/>
    <property type="match status" value="1"/>
</dbReference>
<dbReference type="PANTHER" id="PTHR12277">
    <property type="entry name" value="ALPHA/BETA HYDROLASE DOMAIN-CONTAINING PROTEIN"/>
    <property type="match status" value="1"/>
</dbReference>
<keyword evidence="4" id="KW-0378">Hydrolase</keyword>
<dbReference type="FunFam" id="3.40.50.1820:FF:000008">
    <property type="entry name" value="Alpha/beta hydrolase domain-containing protein 17B"/>
    <property type="match status" value="1"/>
</dbReference>
<dbReference type="WBParaSite" id="Pan_g12215.t1">
    <property type="protein sequence ID" value="Pan_g12215.t1"/>
    <property type="gene ID" value="Pan_g12215"/>
</dbReference>
<evidence type="ECO:0000256" key="1">
    <source>
        <dbReference type="ARBA" id="ARBA00004236"/>
    </source>
</evidence>
<dbReference type="AlphaFoldDB" id="A0A7E4US78"/>
<evidence type="ECO:0000256" key="9">
    <source>
        <dbReference type="ARBA" id="ARBA00046278"/>
    </source>
</evidence>
<dbReference type="GO" id="GO:0010008">
    <property type="term" value="C:endosome membrane"/>
    <property type="evidence" value="ECO:0007669"/>
    <property type="project" value="TreeGrafter"/>
</dbReference>
<keyword evidence="7" id="KW-0449">Lipoprotein</keyword>
<evidence type="ECO:0000256" key="2">
    <source>
        <dbReference type="ARBA" id="ARBA00012423"/>
    </source>
</evidence>
<evidence type="ECO:0000256" key="5">
    <source>
        <dbReference type="ARBA" id="ARBA00023136"/>
    </source>
</evidence>
<dbReference type="Pfam" id="PF12146">
    <property type="entry name" value="Hydrolase_4"/>
    <property type="match status" value="1"/>
</dbReference>
<dbReference type="PANTHER" id="PTHR12277:SF81">
    <property type="entry name" value="PROTEIN ABHD13"/>
    <property type="match status" value="1"/>
</dbReference>
<dbReference type="Proteomes" id="UP000492821">
    <property type="component" value="Unassembled WGS sequence"/>
</dbReference>
<keyword evidence="6" id="KW-0564">Palmitate</keyword>
<proteinExistence type="inferred from homology"/>
<protein>
    <recommendedName>
        <fullName evidence="2">palmitoyl-protein hydrolase</fullName>
        <ecNumber evidence="2">3.1.2.22</ecNumber>
    </recommendedName>
</protein>
<dbReference type="InterPro" id="IPR022742">
    <property type="entry name" value="Hydrolase_4"/>
</dbReference>
<feature type="domain" description="Serine aminopeptidase S33" evidence="11">
    <location>
        <begin position="102"/>
        <end position="209"/>
    </location>
</feature>
<evidence type="ECO:0000256" key="7">
    <source>
        <dbReference type="ARBA" id="ARBA00023288"/>
    </source>
</evidence>
<name>A0A7E4US78_PANRE</name>
<evidence type="ECO:0000313" key="13">
    <source>
        <dbReference type="WBParaSite" id="Pan_g12215.t1"/>
    </source>
</evidence>
<evidence type="ECO:0000256" key="8">
    <source>
        <dbReference type="ARBA" id="ARBA00038397"/>
    </source>
</evidence>
<keyword evidence="3" id="KW-1003">Cell membrane</keyword>
<evidence type="ECO:0000256" key="4">
    <source>
        <dbReference type="ARBA" id="ARBA00022801"/>
    </source>
</evidence>
<sequence>MNDPTQANQTPQPARGTVRDICALFCCPPFPSSIVSKLAFMPPEKSYRINNANSDSPTFELIEGHAEWPHGQEEFRNVDVFTTTTRRNNKIACVFVKPTRNARYTLLFSHGNAVDLGQMCSFYYGLGYRLGCNVFSYDYSGYGCSTGKPSEKNLYADIAAALQALKSKYGVPEEQIILYGQSIGTVPSVDVAVNNPNIAGLILHSPLMSGMRVAFPGTTRTYCWDAFPSIDKIPKVLTPTLIIHGTDDDVIDFTHGMTLYESCRTTVAPLWVNGAGHNDVELHGAYLTRLRTFIESEAGIKLTPREESELRTPGRS</sequence>
<comment type="catalytic activity">
    <reaction evidence="10">
        <text>S-hexadecanoyl-L-cysteinyl-[protein] + H2O = L-cysteinyl-[protein] + hexadecanoate + H(+)</text>
        <dbReference type="Rhea" id="RHEA:19233"/>
        <dbReference type="Rhea" id="RHEA-COMP:10131"/>
        <dbReference type="Rhea" id="RHEA-COMP:11032"/>
        <dbReference type="ChEBI" id="CHEBI:7896"/>
        <dbReference type="ChEBI" id="CHEBI:15377"/>
        <dbReference type="ChEBI" id="CHEBI:15378"/>
        <dbReference type="ChEBI" id="CHEBI:29950"/>
        <dbReference type="ChEBI" id="CHEBI:74151"/>
        <dbReference type="EC" id="3.1.2.22"/>
    </reaction>
</comment>
<dbReference type="EC" id="3.1.2.22" evidence="2"/>
<keyword evidence="12" id="KW-1185">Reference proteome</keyword>
<comment type="similarity">
    <text evidence="8">Belongs to the AB hydrolase superfamily. ABHD17 family.</text>
</comment>
<reference evidence="13" key="2">
    <citation type="submission" date="2020-10" db="UniProtKB">
        <authorList>
            <consortium name="WormBaseParasite"/>
        </authorList>
    </citation>
    <scope>IDENTIFICATION</scope>
</reference>
<evidence type="ECO:0000256" key="3">
    <source>
        <dbReference type="ARBA" id="ARBA00022475"/>
    </source>
</evidence>
<dbReference type="InterPro" id="IPR029058">
    <property type="entry name" value="AB_hydrolase_fold"/>
</dbReference>
<keyword evidence="5" id="KW-0472">Membrane</keyword>
<comment type="subcellular location">
    <subcellularLocation>
        <location evidence="1">Cell membrane</location>
    </subcellularLocation>
    <subcellularLocation>
        <location evidence="9">Endomembrane system</location>
        <topology evidence="9">Lipid-anchor</topology>
        <orientation evidence="9">Cytoplasmic side</orientation>
    </subcellularLocation>
</comment>
<evidence type="ECO:0000256" key="10">
    <source>
        <dbReference type="ARBA" id="ARBA00047337"/>
    </source>
</evidence>
<dbReference type="GO" id="GO:0005886">
    <property type="term" value="C:plasma membrane"/>
    <property type="evidence" value="ECO:0007669"/>
    <property type="project" value="UniProtKB-SubCell"/>
</dbReference>
<dbReference type="Gene3D" id="3.40.50.1820">
    <property type="entry name" value="alpha/beta hydrolase"/>
    <property type="match status" value="1"/>
</dbReference>
<evidence type="ECO:0000256" key="6">
    <source>
        <dbReference type="ARBA" id="ARBA00023139"/>
    </source>
</evidence>
<evidence type="ECO:0000313" key="12">
    <source>
        <dbReference type="Proteomes" id="UP000492821"/>
    </source>
</evidence>
<reference evidence="12" key="1">
    <citation type="journal article" date="2013" name="Genetics">
        <title>The draft genome and transcriptome of Panagrellus redivivus are shaped by the harsh demands of a free-living lifestyle.</title>
        <authorList>
            <person name="Srinivasan J."/>
            <person name="Dillman A.R."/>
            <person name="Macchietto M.G."/>
            <person name="Heikkinen L."/>
            <person name="Lakso M."/>
            <person name="Fracchia K.M."/>
            <person name="Antoshechkin I."/>
            <person name="Mortazavi A."/>
            <person name="Wong G."/>
            <person name="Sternberg P.W."/>
        </authorList>
    </citation>
    <scope>NUCLEOTIDE SEQUENCE [LARGE SCALE GENOMIC DNA]</scope>
    <source>
        <strain evidence="12">MT8872</strain>
    </source>
</reference>
<dbReference type="GO" id="GO:0008474">
    <property type="term" value="F:palmitoyl-(protein) hydrolase activity"/>
    <property type="evidence" value="ECO:0007669"/>
    <property type="project" value="UniProtKB-EC"/>
</dbReference>
<evidence type="ECO:0000259" key="11">
    <source>
        <dbReference type="Pfam" id="PF12146"/>
    </source>
</evidence>